<gene>
    <name evidence="3" type="ORF">ACFHYQ_13270</name>
</gene>
<feature type="region of interest" description="Disordered" evidence="1">
    <location>
        <begin position="1"/>
        <end position="20"/>
    </location>
</feature>
<comment type="caution">
    <text evidence="3">The sequence shown here is derived from an EMBL/GenBank/DDBJ whole genome shotgun (WGS) entry which is preliminary data.</text>
</comment>
<sequence length="274" mass="29532">MPQWGNLGQTAQMPVPDFGPPPQRSSMWPWALGGVAVVVALALVIGGVLFFVNKSAESTASGPQPVSTPSLDGVVPPLTEPTPAPSMPELPQPSGERITDPVTGLSYAYPGDAWIVPKAAEINNPGDPNRPLWTSACLVMSQRNYDGQESDWMGSISTGRLPQIFPYNGPGSFEGLAGALLSVYEPVFYPLPHARKIVRNEAMKVGDREAWVVELEMDFSKVSEVNALKWKAEKAAFVLVDQGQGQSPALLHISIPDNLDQSAYKRVLDSLEAR</sequence>
<dbReference type="Proteomes" id="UP001589870">
    <property type="component" value="Unassembled WGS sequence"/>
</dbReference>
<name>A0ABV6U491_9ACTN</name>
<keyword evidence="2" id="KW-0812">Transmembrane</keyword>
<evidence type="ECO:0000313" key="3">
    <source>
        <dbReference type="EMBL" id="MFC0863266.1"/>
    </source>
</evidence>
<feature type="transmembrane region" description="Helical" evidence="2">
    <location>
        <begin position="27"/>
        <end position="52"/>
    </location>
</feature>
<keyword evidence="4" id="KW-1185">Reference proteome</keyword>
<evidence type="ECO:0000256" key="2">
    <source>
        <dbReference type="SAM" id="Phobius"/>
    </source>
</evidence>
<organism evidence="3 4">
    <name type="scientific">Sphaerimonospora cavernae</name>
    <dbReference type="NCBI Taxonomy" id="1740611"/>
    <lineage>
        <taxon>Bacteria</taxon>
        <taxon>Bacillati</taxon>
        <taxon>Actinomycetota</taxon>
        <taxon>Actinomycetes</taxon>
        <taxon>Streptosporangiales</taxon>
        <taxon>Streptosporangiaceae</taxon>
        <taxon>Sphaerimonospora</taxon>
    </lineage>
</organism>
<reference evidence="3 4" key="1">
    <citation type="submission" date="2024-09" db="EMBL/GenBank/DDBJ databases">
        <authorList>
            <person name="Sun Q."/>
            <person name="Mori K."/>
        </authorList>
    </citation>
    <scope>NUCLEOTIDE SEQUENCE [LARGE SCALE GENOMIC DNA]</scope>
    <source>
        <strain evidence="3 4">TBRC 1851</strain>
    </source>
</reference>
<proteinExistence type="predicted"/>
<keyword evidence="2" id="KW-0472">Membrane</keyword>
<keyword evidence="2" id="KW-1133">Transmembrane helix</keyword>
<evidence type="ECO:0000256" key="1">
    <source>
        <dbReference type="SAM" id="MobiDB-lite"/>
    </source>
</evidence>
<evidence type="ECO:0000313" key="4">
    <source>
        <dbReference type="Proteomes" id="UP001589870"/>
    </source>
</evidence>
<protein>
    <submittedName>
        <fullName evidence="3">Uncharacterized protein</fullName>
    </submittedName>
</protein>
<accession>A0ABV6U491</accession>
<dbReference type="EMBL" id="JBHMQT010000030">
    <property type="protein sequence ID" value="MFC0863266.1"/>
    <property type="molecule type" value="Genomic_DNA"/>
</dbReference>
<dbReference type="RefSeq" id="WP_394301456.1">
    <property type="nucleotide sequence ID" value="NZ_JBHMQT010000030.1"/>
</dbReference>
<feature type="compositionally biased region" description="Polar residues" evidence="1">
    <location>
        <begin position="58"/>
        <end position="70"/>
    </location>
</feature>
<feature type="compositionally biased region" description="Pro residues" evidence="1">
    <location>
        <begin position="78"/>
        <end position="91"/>
    </location>
</feature>
<feature type="region of interest" description="Disordered" evidence="1">
    <location>
        <begin position="58"/>
        <end position="102"/>
    </location>
</feature>
<feature type="compositionally biased region" description="Polar residues" evidence="1">
    <location>
        <begin position="1"/>
        <end position="12"/>
    </location>
</feature>